<organism evidence="2 3">
    <name type="scientific">Pseudarthrobacter phenanthrenivorans (strain DSM 18606 / JCM 16027 / LMG 23796 / Sphe3)</name>
    <name type="common">Arthrobacter phenanthrenivorans</name>
    <dbReference type="NCBI Taxonomy" id="930171"/>
    <lineage>
        <taxon>Bacteria</taxon>
        <taxon>Bacillati</taxon>
        <taxon>Actinomycetota</taxon>
        <taxon>Actinomycetes</taxon>
        <taxon>Micrococcales</taxon>
        <taxon>Micrococcaceae</taxon>
        <taxon>Pseudarthrobacter</taxon>
    </lineage>
</organism>
<reference evidence="2 3" key="1">
    <citation type="journal article" date="2011" name="Stand. Genomic Sci.">
        <title>Complete genome sequence of Arthrobacter phenanthrenivorans type strain (Sphe3).</title>
        <authorList>
            <person name="Kallimanis A."/>
            <person name="Labutti K.M."/>
            <person name="Lapidus A."/>
            <person name="Clum A."/>
            <person name="Lykidis A."/>
            <person name="Mavromatis K."/>
            <person name="Pagani I."/>
            <person name="Liolios K."/>
            <person name="Ivanova N."/>
            <person name="Goodwin L."/>
            <person name="Pitluck S."/>
            <person name="Chen A."/>
            <person name="Palaniappan K."/>
            <person name="Markowitz V."/>
            <person name="Bristow J."/>
            <person name="Velentzas A.D."/>
            <person name="Perisynakis A."/>
            <person name="Ouzounis C.C."/>
            <person name="Kyrpides N.C."/>
            <person name="Koukkou A.I."/>
            <person name="Drainas C."/>
        </authorList>
    </citation>
    <scope>NUCLEOTIDE SEQUENCE [LARGE SCALE GENOMIC DNA]</scope>
    <source>
        <strain evidence="3">DSM 18606 / JCM 16027 / LMG 23796 / Sphe3</strain>
    </source>
</reference>
<dbReference type="AlphaFoldDB" id="F0M199"/>
<accession>F0M199</accession>
<gene>
    <name evidence="2" type="ordered locus">Asphe3_18820</name>
</gene>
<dbReference type="HOGENOM" id="CLU_2165745_0_0_11"/>
<name>F0M199_PSEPM</name>
<proteinExistence type="predicted"/>
<feature type="region of interest" description="Disordered" evidence="1">
    <location>
        <begin position="1"/>
        <end position="21"/>
    </location>
</feature>
<dbReference type="Proteomes" id="UP000008639">
    <property type="component" value="Chromosome"/>
</dbReference>
<sequence>MATMDEYKAVYGGKEPPSRRNAAAEFGDGGCNVIFKDKGVVVGRWSNWETASRALNQLQKLGFGYDYRLQESHQWVKATEYTSRCLLCDVTRGISAFASIDLELEWPYAC</sequence>
<dbReference type="OrthoDB" id="4947527at2"/>
<evidence type="ECO:0000256" key="1">
    <source>
        <dbReference type="SAM" id="MobiDB-lite"/>
    </source>
</evidence>
<evidence type="ECO:0000313" key="3">
    <source>
        <dbReference type="Proteomes" id="UP000008639"/>
    </source>
</evidence>
<dbReference type="KEGG" id="apn:Asphe3_18820"/>
<evidence type="ECO:0000313" key="2">
    <source>
        <dbReference type="EMBL" id="ADX73038.1"/>
    </source>
</evidence>
<dbReference type="RefSeq" id="WP_013600968.1">
    <property type="nucleotide sequence ID" value="NC_015145.1"/>
</dbReference>
<dbReference type="EMBL" id="CP002379">
    <property type="protein sequence ID" value="ADX73038.1"/>
    <property type="molecule type" value="Genomic_DNA"/>
</dbReference>
<protein>
    <submittedName>
        <fullName evidence="2">Uncharacterized protein</fullName>
    </submittedName>
</protein>